<evidence type="ECO:0000313" key="3">
    <source>
        <dbReference type="Proteomes" id="UP001497444"/>
    </source>
</evidence>
<evidence type="ECO:0000313" key="2">
    <source>
        <dbReference type="EMBL" id="CAK9275404.1"/>
    </source>
</evidence>
<protein>
    <recommendedName>
        <fullName evidence="4">Surfeit locus protein 2</fullName>
    </recommendedName>
</protein>
<dbReference type="InterPro" id="IPR008833">
    <property type="entry name" value="Surf2"/>
</dbReference>
<evidence type="ECO:0008006" key="4">
    <source>
        <dbReference type="Google" id="ProtNLM"/>
    </source>
</evidence>
<dbReference type="Proteomes" id="UP001497444">
    <property type="component" value="Chromosome 6"/>
</dbReference>
<proteinExistence type="predicted"/>
<feature type="compositionally biased region" description="Basic and acidic residues" evidence="1">
    <location>
        <begin position="107"/>
        <end position="121"/>
    </location>
</feature>
<feature type="compositionally biased region" description="Basic and acidic residues" evidence="1">
    <location>
        <begin position="146"/>
        <end position="166"/>
    </location>
</feature>
<feature type="compositionally biased region" description="Polar residues" evidence="1">
    <location>
        <begin position="122"/>
        <end position="142"/>
    </location>
</feature>
<feature type="region of interest" description="Disordered" evidence="1">
    <location>
        <begin position="107"/>
        <end position="256"/>
    </location>
</feature>
<reference evidence="2" key="1">
    <citation type="submission" date="2024-02" db="EMBL/GenBank/DDBJ databases">
        <authorList>
            <consortium name="ELIXIR-Norway"/>
            <consortium name="Elixir Norway"/>
        </authorList>
    </citation>
    <scope>NUCLEOTIDE SEQUENCE</scope>
</reference>
<accession>A0ABP0X8G9</accession>
<dbReference type="PANTHER" id="PTHR47854:SF1">
    <property type="entry name" value="SURFEIT LOCUS PROTEIN 2 (SURF2)"/>
    <property type="match status" value="1"/>
</dbReference>
<name>A0ABP0X8G9_9BRYO</name>
<evidence type="ECO:0000256" key="1">
    <source>
        <dbReference type="SAM" id="MobiDB-lite"/>
    </source>
</evidence>
<dbReference type="Pfam" id="PF05477">
    <property type="entry name" value="SURF2"/>
    <property type="match status" value="1"/>
</dbReference>
<gene>
    <name evidence="2" type="ORF">CSSPJE1EN1_LOCUS20882</name>
</gene>
<dbReference type="EMBL" id="OZ020101">
    <property type="protein sequence ID" value="CAK9275404.1"/>
    <property type="molecule type" value="Genomic_DNA"/>
</dbReference>
<sequence length="276" mass="31238">MEAEKKGRMQIGMGEVKWEELGEGRVRCVETGHEMLESEKNFYLSTKKCRRALFDIALLQRKPPLHLFQQSPISRDKVICDLTGAVLNKQEEALWKHMMGKKFQHKLEEKEAEKKAAKDKTNGGQSDQSVAEQESEKATSLPSKGIKSEGKKMKKKQQEKEVRELDVDANTHSNMEMDREDSTSEEDFWVPPVGDRWDMDSGGPDRWTNTVPGAHGQKSLDNKSDSEMDLEIESEKEGREQCGSEDGNSVDVVKRTSRAAGRSSFVGHKKKRKVLG</sequence>
<dbReference type="PANTHER" id="PTHR47854">
    <property type="entry name" value="SURFEIT LOCUS PROTEIN 2 (SURF2)"/>
    <property type="match status" value="1"/>
</dbReference>
<keyword evidence="3" id="KW-1185">Reference proteome</keyword>
<feature type="compositionally biased region" description="Basic and acidic residues" evidence="1">
    <location>
        <begin position="233"/>
        <end position="242"/>
    </location>
</feature>
<organism evidence="2 3">
    <name type="scientific">Sphagnum jensenii</name>
    <dbReference type="NCBI Taxonomy" id="128206"/>
    <lineage>
        <taxon>Eukaryota</taxon>
        <taxon>Viridiplantae</taxon>
        <taxon>Streptophyta</taxon>
        <taxon>Embryophyta</taxon>
        <taxon>Bryophyta</taxon>
        <taxon>Sphagnophytina</taxon>
        <taxon>Sphagnopsida</taxon>
        <taxon>Sphagnales</taxon>
        <taxon>Sphagnaceae</taxon>
        <taxon>Sphagnum</taxon>
    </lineage>
</organism>